<sequence length="1019" mass="109995">MKAARSGGAAVAEKSQAAAARGSNCPGENYGVFLTIGKGFENADVRVDPVVDPLLSWFSEFNRESGGPLLYSGLIPAGFGGIGGPVHIQGISCEVGKYGLGPEGETVLGPSGGIVGGENSNFLRGGGEGVETAVEIGDGIEVPVQIQGISGEVRKEGFSHPVGEVVLDWSGEIAGGAHSNFLVSGGEGVETAMELGGLSGGVEALGSKRKLGRPKGSKNKKKIVEGGGGNGGEIIRPKKRGRPKGSKNKKKVDECEGNRDMSIASGNGGGENGIFKPLGRLKGSKNKKKVVDYERSRVTSIEGASGYAGVYDIVKMLERLTVSNNEKEVDIREAHRDVSIEGSNGNGQKVDECEAKRDATIVCVGGNGCGGNGIVKETGRPKGLKNKKKVDECEGNRNVSMECVSGNGVDGNVIVKRLGRPKGSKNKKKIHTCEGNQEMAVEVGSCNAGTRELSSELGGVVEGGDGICGKKAKRRRLKGSKNKMKLVVADNETSILTDKENQTRGDGGVTEKDGVGLENVPHCTQNEEPIIEANTDLSEACKFSDETHGRYESIACDSKSEDPILSHKVHDGYESIACDSKSEDPILSHKVVVGFESVACDSKSEDPILSAQVTENSHENGKGDENGTKKRKRGPPFGYKKKPRLIIAGEVLSYSQKKRRGRPRKNVDEHSKPINPEEEQSAEKGKENSDAKNLRKEQGSLMCHQCLRSDKKDIASRNEEDENIRLQRSLYLLHKTLPLLRHIQEEQNSELNVEAGIRGVQLTEADIEKAILDEDDRVFCDNCNTSIVNFHRSCPYPGCSYDLCLSCCRELRKGFQPGGNQAAESSIHHLLDRSRGQGMDTKVDMSCDFPDWRANMDGRVPCPPKECGGCGAGILALRRIFEPNWLDNLTTSAEDLTMNYRSPGIELSRGCSLCSPIRSAGGDGNDSGVRQASFRVNSHDNFLYCPNAVHLGDSDFVHFQMHWMRGEPVIVRNVLARTSGLSWEPMVMWRAFRSARKKLKEESFCVKAIDCLDWCEVCV</sequence>
<evidence type="ECO:0000256" key="3">
    <source>
        <dbReference type="ARBA" id="ARBA00022723"/>
    </source>
</evidence>
<proteinExistence type="inferred from homology"/>
<evidence type="ECO:0000313" key="6">
    <source>
        <dbReference type="EMBL" id="GFS30787.1"/>
    </source>
</evidence>
<feature type="compositionally biased region" description="Basic residues" evidence="5">
    <location>
        <begin position="207"/>
        <end position="221"/>
    </location>
</feature>
<feature type="region of interest" description="Disordered" evidence="5">
    <location>
        <begin position="602"/>
        <end position="693"/>
    </location>
</feature>
<comment type="similarity">
    <text evidence="2">Belongs to the JARID1 histone demethylase family.</text>
</comment>
<dbReference type="AlphaFoldDB" id="A0A7J0DA72"/>
<dbReference type="GO" id="GO:0000785">
    <property type="term" value="C:chromatin"/>
    <property type="evidence" value="ECO:0007669"/>
    <property type="project" value="TreeGrafter"/>
</dbReference>
<feature type="compositionally biased region" description="Basic and acidic residues" evidence="5">
    <location>
        <begin position="616"/>
        <end position="628"/>
    </location>
</feature>
<dbReference type="GO" id="GO:0031490">
    <property type="term" value="F:chromatin DNA binding"/>
    <property type="evidence" value="ECO:0007669"/>
    <property type="project" value="TreeGrafter"/>
</dbReference>
<dbReference type="PANTHER" id="PTHR12549:SF38">
    <property type="entry name" value="JMJC DOMAIN-CONTAINING HISTONE DEMETHYLASE 2, ISOFORM A"/>
    <property type="match status" value="1"/>
</dbReference>
<evidence type="ECO:0000256" key="2">
    <source>
        <dbReference type="ARBA" id="ARBA00006801"/>
    </source>
</evidence>
<evidence type="ECO:0000256" key="1">
    <source>
        <dbReference type="ARBA" id="ARBA00004123"/>
    </source>
</evidence>
<feature type="compositionally biased region" description="Basic and acidic residues" evidence="5">
    <location>
        <begin position="499"/>
        <end position="515"/>
    </location>
</feature>
<evidence type="ECO:0000256" key="5">
    <source>
        <dbReference type="SAM" id="MobiDB-lite"/>
    </source>
</evidence>
<feature type="compositionally biased region" description="Basic residues" evidence="5">
    <location>
        <begin position="237"/>
        <end position="250"/>
    </location>
</feature>
<dbReference type="OrthoDB" id="1667110at2759"/>
<dbReference type="GO" id="GO:0046872">
    <property type="term" value="F:metal ion binding"/>
    <property type="evidence" value="ECO:0007669"/>
    <property type="project" value="UniProtKB-KW"/>
</dbReference>
<dbReference type="GO" id="GO:0000118">
    <property type="term" value="C:histone deacetylase complex"/>
    <property type="evidence" value="ECO:0007669"/>
    <property type="project" value="TreeGrafter"/>
</dbReference>
<dbReference type="GO" id="GO:0032454">
    <property type="term" value="F:histone H3K9 demethylase activity"/>
    <property type="evidence" value="ECO:0007669"/>
    <property type="project" value="InterPro"/>
</dbReference>
<feature type="compositionally biased region" description="Basic and acidic residues" evidence="5">
    <location>
        <begin position="681"/>
        <end position="693"/>
    </location>
</feature>
<name>A0A7J0DA72_9ERIC</name>
<evidence type="ECO:0000313" key="7">
    <source>
        <dbReference type="Proteomes" id="UP000585474"/>
    </source>
</evidence>
<dbReference type="GO" id="GO:0003712">
    <property type="term" value="F:transcription coregulator activity"/>
    <property type="evidence" value="ECO:0007669"/>
    <property type="project" value="TreeGrafter"/>
</dbReference>
<dbReference type="GO" id="GO:0006357">
    <property type="term" value="P:regulation of transcription by RNA polymerase II"/>
    <property type="evidence" value="ECO:0007669"/>
    <property type="project" value="TreeGrafter"/>
</dbReference>
<feature type="region of interest" description="Disordered" evidence="5">
    <location>
        <begin position="499"/>
        <end position="521"/>
    </location>
</feature>
<keyword evidence="4" id="KW-0539">Nucleus</keyword>
<dbReference type="InterPro" id="IPR045109">
    <property type="entry name" value="LSDs-like"/>
</dbReference>
<keyword evidence="7" id="KW-1185">Reference proteome</keyword>
<feature type="compositionally biased region" description="Basic residues" evidence="5">
    <location>
        <begin position="629"/>
        <end position="644"/>
    </location>
</feature>
<dbReference type="EMBL" id="BJWL01000130">
    <property type="protein sequence ID" value="GFS30787.1"/>
    <property type="molecule type" value="Genomic_DNA"/>
</dbReference>
<dbReference type="Gene3D" id="2.60.120.650">
    <property type="entry name" value="Cupin"/>
    <property type="match status" value="1"/>
</dbReference>
<gene>
    <name evidence="6" type="ORF">Acr_00g0014060</name>
</gene>
<dbReference type="PANTHER" id="PTHR12549">
    <property type="entry name" value="JMJC DOMAIN-CONTAINING HISTONE DEMETHYLATION PROTEIN"/>
    <property type="match status" value="1"/>
</dbReference>
<dbReference type="InterPro" id="IPR017956">
    <property type="entry name" value="AT_hook_DNA-bd_motif"/>
</dbReference>
<comment type="subcellular location">
    <subcellularLocation>
        <location evidence="1">Nucleus</location>
    </subcellularLocation>
</comment>
<keyword evidence="3" id="KW-0479">Metal-binding</keyword>
<feature type="region of interest" description="Disordered" evidence="5">
    <location>
        <begin position="206"/>
        <end position="255"/>
    </location>
</feature>
<dbReference type="Proteomes" id="UP000585474">
    <property type="component" value="Unassembled WGS sequence"/>
</dbReference>
<reference evidence="7" key="1">
    <citation type="submission" date="2019-07" db="EMBL/GenBank/DDBJ databases">
        <title>De Novo Assembly of kiwifruit Actinidia rufa.</title>
        <authorList>
            <person name="Sugita-Konishi S."/>
            <person name="Sato K."/>
            <person name="Mori E."/>
            <person name="Abe Y."/>
            <person name="Kisaki G."/>
            <person name="Hamano K."/>
            <person name="Suezawa K."/>
            <person name="Otani M."/>
            <person name="Fukuda T."/>
            <person name="Manabe T."/>
            <person name="Gomi K."/>
            <person name="Tabuchi M."/>
            <person name="Akimitsu K."/>
            <person name="Kataoka I."/>
        </authorList>
    </citation>
    <scope>NUCLEOTIDE SEQUENCE [LARGE SCALE GENOMIC DNA]</scope>
    <source>
        <strain evidence="7">cv. Fuchu</strain>
    </source>
</reference>
<comment type="caution">
    <text evidence="6">The sequence shown here is derived from an EMBL/GenBank/DDBJ whole genome shotgun (WGS) entry which is preliminary data.</text>
</comment>
<accession>A0A7J0DA72</accession>
<organism evidence="6 7">
    <name type="scientific">Actinidia rufa</name>
    <dbReference type="NCBI Taxonomy" id="165716"/>
    <lineage>
        <taxon>Eukaryota</taxon>
        <taxon>Viridiplantae</taxon>
        <taxon>Streptophyta</taxon>
        <taxon>Embryophyta</taxon>
        <taxon>Tracheophyta</taxon>
        <taxon>Spermatophyta</taxon>
        <taxon>Magnoliopsida</taxon>
        <taxon>eudicotyledons</taxon>
        <taxon>Gunneridae</taxon>
        <taxon>Pentapetalae</taxon>
        <taxon>asterids</taxon>
        <taxon>Ericales</taxon>
        <taxon>Actinidiaceae</taxon>
        <taxon>Actinidia</taxon>
    </lineage>
</organism>
<evidence type="ECO:0000256" key="4">
    <source>
        <dbReference type="ARBA" id="ARBA00023242"/>
    </source>
</evidence>
<dbReference type="SMART" id="SM00384">
    <property type="entry name" value="AT_hook"/>
    <property type="match status" value="4"/>
</dbReference>
<protein>
    <submittedName>
        <fullName evidence="6">Transcription factor jumonji (JmjC) domain-containing protein</fullName>
    </submittedName>
</protein>